<sequence>MDLHGEGAAMGDKLSLDEIKVIRGALDLTSKIAYRAMTPLDRVFMLSTADVLSQDTLRLILESGHSRVPVFRAPDRTDLVGLLLCKELLQYNMSHDVPVPCLTMRSLP</sequence>
<reference evidence="2 3" key="1">
    <citation type="submission" date="2020-02" db="EMBL/GenBank/DDBJ databases">
        <title>Draft genome sequence of Haematococcus lacustris strain NIES-144.</title>
        <authorList>
            <person name="Morimoto D."/>
            <person name="Nakagawa S."/>
            <person name="Yoshida T."/>
            <person name="Sawayama S."/>
        </authorList>
    </citation>
    <scope>NUCLEOTIDE SEQUENCE [LARGE SCALE GENOMIC DNA]</scope>
    <source>
        <strain evidence="2 3">NIES-144</strain>
    </source>
</reference>
<dbReference type="EMBL" id="BLLF01002359">
    <property type="protein sequence ID" value="GFH23773.1"/>
    <property type="molecule type" value="Genomic_DNA"/>
</dbReference>
<dbReference type="AlphaFoldDB" id="A0A699ZM87"/>
<feature type="non-terminal residue" evidence="2">
    <location>
        <position position="1"/>
    </location>
</feature>
<dbReference type="PANTHER" id="PTHR12064:SF97">
    <property type="entry name" value="METAL TRANSPORTER CNNM-5"/>
    <property type="match status" value="1"/>
</dbReference>
<gene>
    <name evidence="2" type="ORF">HaLaN_21443</name>
</gene>
<dbReference type="SUPFAM" id="SSF54631">
    <property type="entry name" value="CBS-domain pair"/>
    <property type="match status" value="1"/>
</dbReference>
<dbReference type="GO" id="GO:0030026">
    <property type="term" value="P:intracellular manganese ion homeostasis"/>
    <property type="evidence" value="ECO:0007669"/>
    <property type="project" value="TreeGrafter"/>
</dbReference>
<evidence type="ECO:0000313" key="2">
    <source>
        <dbReference type="EMBL" id="GFH23773.1"/>
    </source>
</evidence>
<dbReference type="GO" id="GO:0005737">
    <property type="term" value="C:cytoplasm"/>
    <property type="evidence" value="ECO:0007669"/>
    <property type="project" value="TreeGrafter"/>
</dbReference>
<dbReference type="Proteomes" id="UP000485058">
    <property type="component" value="Unassembled WGS sequence"/>
</dbReference>
<organism evidence="2 3">
    <name type="scientific">Haematococcus lacustris</name>
    <name type="common">Green alga</name>
    <name type="synonym">Haematococcus pluvialis</name>
    <dbReference type="NCBI Taxonomy" id="44745"/>
    <lineage>
        <taxon>Eukaryota</taxon>
        <taxon>Viridiplantae</taxon>
        <taxon>Chlorophyta</taxon>
        <taxon>core chlorophytes</taxon>
        <taxon>Chlorophyceae</taxon>
        <taxon>CS clade</taxon>
        <taxon>Chlamydomonadales</taxon>
        <taxon>Haematococcaceae</taxon>
        <taxon>Haematococcus</taxon>
    </lineage>
</organism>
<dbReference type="PANTHER" id="PTHR12064">
    <property type="entry name" value="METAL TRANSPORTER CNNM"/>
    <property type="match status" value="1"/>
</dbReference>
<dbReference type="GO" id="GO:0010960">
    <property type="term" value="P:magnesium ion homeostasis"/>
    <property type="evidence" value="ECO:0007669"/>
    <property type="project" value="InterPro"/>
</dbReference>
<dbReference type="Gene3D" id="3.10.580.10">
    <property type="entry name" value="CBS-domain"/>
    <property type="match status" value="1"/>
</dbReference>
<dbReference type="InterPro" id="IPR045095">
    <property type="entry name" value="ACDP"/>
</dbReference>
<dbReference type="InterPro" id="IPR046342">
    <property type="entry name" value="CBS_dom_sf"/>
</dbReference>
<evidence type="ECO:0000313" key="3">
    <source>
        <dbReference type="Proteomes" id="UP000485058"/>
    </source>
</evidence>
<keyword evidence="1" id="KW-0677">Repeat</keyword>
<accession>A0A699ZM87</accession>
<keyword evidence="3" id="KW-1185">Reference proteome</keyword>
<comment type="caution">
    <text evidence="2">The sequence shown here is derived from an EMBL/GenBank/DDBJ whole genome shotgun (WGS) entry which is preliminary data.</text>
</comment>
<evidence type="ECO:0008006" key="4">
    <source>
        <dbReference type="Google" id="ProtNLM"/>
    </source>
</evidence>
<feature type="non-terminal residue" evidence="2">
    <location>
        <position position="108"/>
    </location>
</feature>
<proteinExistence type="predicted"/>
<protein>
    <recommendedName>
        <fullName evidence="4">CBS domain-containing protein</fullName>
    </recommendedName>
</protein>
<evidence type="ECO:0000256" key="1">
    <source>
        <dbReference type="ARBA" id="ARBA00022737"/>
    </source>
</evidence>
<name>A0A699ZM87_HAELA</name>